<dbReference type="HOGENOM" id="CLU_558550_0_0_2"/>
<dbReference type="InterPro" id="IPR053857">
    <property type="entry name" value="Csx1_CARF"/>
</dbReference>
<dbReference type="PANTHER" id="PTHR37169">
    <property type="entry name" value="CRISPR SYSTEM ENDORIBONUCLEASE CSX1-RELATED"/>
    <property type="match status" value="1"/>
</dbReference>
<dbReference type="InterPro" id="IPR052875">
    <property type="entry name" value="CRISPR_assoc_ribonuclease"/>
</dbReference>
<dbReference type="SUPFAM" id="SSF160980">
    <property type="entry name" value="SSO1389-like"/>
    <property type="match status" value="1"/>
</dbReference>
<dbReference type="Gene3D" id="3.40.50.10640">
    <property type="entry name" value="SSO1389-like"/>
    <property type="match status" value="1"/>
</dbReference>
<dbReference type="GeneID" id="4616821"/>
<organism evidence="3 4">
    <name type="scientific">Pyrobaculum islandicum (strain DSM 4184 / JCM 9189 / GEO3)</name>
    <dbReference type="NCBI Taxonomy" id="384616"/>
    <lineage>
        <taxon>Archaea</taxon>
        <taxon>Thermoproteota</taxon>
        <taxon>Thermoprotei</taxon>
        <taxon>Thermoproteales</taxon>
        <taxon>Thermoproteaceae</taxon>
        <taxon>Pyrobaculum</taxon>
    </lineage>
</organism>
<evidence type="ECO:0000313" key="4">
    <source>
        <dbReference type="Proteomes" id="UP000002595"/>
    </source>
</evidence>
<dbReference type="PANTHER" id="PTHR37169:SF1">
    <property type="entry name" value="CRISPR SYSTEM ENDORIBONUCLEASE CSX1"/>
    <property type="match status" value="1"/>
</dbReference>
<dbReference type="EMBL" id="CP000504">
    <property type="protein sequence ID" value="ABL87329.1"/>
    <property type="molecule type" value="Genomic_DNA"/>
</dbReference>
<dbReference type="Pfam" id="PF22230">
    <property type="entry name" value="Csx1_CARF"/>
    <property type="match status" value="1"/>
</dbReference>
<keyword evidence="4" id="KW-1185">Reference proteome</keyword>
<keyword evidence="1" id="KW-0175">Coiled coil</keyword>
<evidence type="ECO:0000313" key="3">
    <source>
        <dbReference type="EMBL" id="ABL87329.1"/>
    </source>
</evidence>
<dbReference type="Proteomes" id="UP000002595">
    <property type="component" value="Chromosome"/>
</dbReference>
<evidence type="ECO:0000256" key="1">
    <source>
        <dbReference type="SAM" id="Coils"/>
    </source>
</evidence>
<dbReference type="RefSeq" id="WP_011761906.1">
    <property type="nucleotide sequence ID" value="NC_008701.1"/>
</dbReference>
<reference evidence="3" key="1">
    <citation type="submission" date="2006-12" db="EMBL/GenBank/DDBJ databases">
        <title>Complete sequence of Pyrobaculum islandicum DSM 4184.</title>
        <authorList>
            <person name="Copeland A."/>
            <person name="Lucas S."/>
            <person name="Lapidus A."/>
            <person name="Barry K."/>
            <person name="Detter J.C."/>
            <person name="Glavina del Rio T."/>
            <person name="Dalin E."/>
            <person name="Tice H."/>
            <person name="Pitluck S."/>
            <person name="Meincke L."/>
            <person name="Brettin T."/>
            <person name="Bruce D."/>
            <person name="Han C."/>
            <person name="Tapia R."/>
            <person name="Gilna P."/>
            <person name="Schmutz J."/>
            <person name="Larimer F."/>
            <person name="Land M."/>
            <person name="Hauser L."/>
            <person name="Kyrpides N."/>
            <person name="Mikhailova N."/>
            <person name="Cozen A.E."/>
            <person name="Fitz-Gibbon S.T."/>
            <person name="House C.H."/>
            <person name="Saltikov C."/>
            <person name="Lowe T."/>
            <person name="Richardson P."/>
        </authorList>
    </citation>
    <scope>NUCLEOTIDE SEQUENCE [LARGE SCALE GENOMIC DNA]</scope>
    <source>
        <strain evidence="3">DSM 4184</strain>
    </source>
</reference>
<evidence type="ECO:0000259" key="2">
    <source>
        <dbReference type="Pfam" id="PF22230"/>
    </source>
</evidence>
<feature type="coiled-coil region" evidence="1">
    <location>
        <begin position="388"/>
        <end position="415"/>
    </location>
</feature>
<feature type="domain" description="CRISPR system endoribonuclease Csx1 CARF" evidence="2">
    <location>
        <begin position="5"/>
        <end position="173"/>
    </location>
</feature>
<protein>
    <submittedName>
        <fullName evidence="3">CRISPR-associated protein, MJ1666 family</fullName>
    </submittedName>
</protein>
<proteinExistence type="predicted"/>
<gene>
    <name evidence="3" type="ordered locus">Pisl_0146</name>
</gene>
<dbReference type="eggNOG" id="arCOG03433">
    <property type="taxonomic scope" value="Archaea"/>
</dbReference>
<dbReference type="KEGG" id="pis:Pisl_0146"/>
<name>A1RQU7_PYRIL</name>
<accession>A1RQU7</accession>
<sequence>MRVFVVSVWGYPPAWKRARYVAEELGGRAFGGRSARFVGCTSAGSLLKYLTGLDVDLLVVGSDSVVNPREGGDLRRRAVEQYMKWAEELGVKARVISVPGMGLYYGWKFEGTPEAIFVDVFKAVWEGAEGASFIFLDLTHGLNFVIVSALYAVVAAAIGRGMENRLVLVNSEPYPADVEEKTCISSVRPPRVETTPELKILDVSGLQTVLQRVREVSALRNLTAVGKARCTRFGRMIWLMSNGAAALGFPGAIYDGWEPTFGLPEQPPRLMESRPVLENHVVRYEHQRAEVVVDVVMYQVWKELGHIFSGEAAASLVDYLAAVAREYERRGAIYISEVLKTATQEVALLQKVVATMYGLDAVVWPELWLAVWRHKEEVLKHLEDKSYVDVLSESLAEAKKEVEEERRRLAERGVDQRTARNFLAHGGLSPAFIKRLELKNGKIARVVYDGGLVEKLVKYLEGRVPAC</sequence>
<dbReference type="OrthoDB" id="102285at2157"/>
<dbReference type="AlphaFoldDB" id="A1RQU7"/>